<accession>A0A845QMJ8</accession>
<name>A0A845QMJ8_9FIRM</name>
<dbReference type="GO" id="GO:0003743">
    <property type="term" value="F:translation initiation factor activity"/>
    <property type="evidence" value="ECO:0007669"/>
    <property type="project" value="UniProtKB-KW"/>
</dbReference>
<keyword evidence="2" id="KW-1185">Reference proteome</keyword>
<dbReference type="Proteomes" id="UP000446866">
    <property type="component" value="Unassembled WGS sequence"/>
</dbReference>
<sequence>MKGKYTVVVKNRRLQYKFSIERNITVLKGDSATGKTTLIDMIASYQQNGEASGITLNCEKSCTVLTGLRWQENLSLIYDSIVFIDEGDRFVLTDEFASAIQGTDNYYVIATRAPLFNLPYSVNEIYGIRNTAGNRYQGTKRLYAEFYNLCDVHVESIPKPELVVVEDSNAGYQFFADFFSKYDIPCVSAQGKSGIYQELLNQPYSTALVIADGAAFGPEIERVLSLQKVKNLIIYLPESFEWMILKSGILQEREIQEILDAPFDHIESKEYFSWEQFFTALLVEKTEGTTYLKYSKNSINKAYLNSKEQTAIINVMPDLWLK</sequence>
<evidence type="ECO:0000313" key="1">
    <source>
        <dbReference type="EMBL" id="NBH63009.1"/>
    </source>
</evidence>
<dbReference type="RefSeq" id="WP_160203287.1">
    <property type="nucleotide sequence ID" value="NZ_QXWK01000052.1"/>
</dbReference>
<gene>
    <name evidence="1" type="ORF">D0435_15315</name>
</gene>
<evidence type="ECO:0000313" key="2">
    <source>
        <dbReference type="Proteomes" id="UP000446866"/>
    </source>
</evidence>
<comment type="caution">
    <text evidence="1">The sequence shown here is derived from an EMBL/GenBank/DDBJ whole genome shotgun (WGS) entry which is preliminary data.</text>
</comment>
<dbReference type="AlphaFoldDB" id="A0A845QMJ8"/>
<dbReference type="SUPFAM" id="SSF52540">
    <property type="entry name" value="P-loop containing nucleoside triphosphate hydrolases"/>
    <property type="match status" value="1"/>
</dbReference>
<reference evidence="1 2" key="1">
    <citation type="submission" date="2018-08" db="EMBL/GenBank/DDBJ databases">
        <title>Murine metabolic-syndrome-specific gut microbial biobank.</title>
        <authorList>
            <person name="Liu C."/>
        </authorList>
    </citation>
    <scope>NUCLEOTIDE SEQUENCE [LARGE SCALE GENOMIC DNA]</scope>
    <source>
        <strain evidence="1 2">28</strain>
    </source>
</reference>
<keyword evidence="1" id="KW-0648">Protein biosynthesis</keyword>
<protein>
    <submittedName>
        <fullName evidence="1">Translation initiation factor 2</fullName>
    </submittedName>
</protein>
<organism evidence="1 2">
    <name type="scientific">Anaerotruncus colihominis</name>
    <dbReference type="NCBI Taxonomy" id="169435"/>
    <lineage>
        <taxon>Bacteria</taxon>
        <taxon>Bacillati</taxon>
        <taxon>Bacillota</taxon>
        <taxon>Clostridia</taxon>
        <taxon>Eubacteriales</taxon>
        <taxon>Oscillospiraceae</taxon>
        <taxon>Anaerotruncus</taxon>
    </lineage>
</organism>
<keyword evidence="1" id="KW-0396">Initiation factor</keyword>
<dbReference type="InterPro" id="IPR027417">
    <property type="entry name" value="P-loop_NTPase"/>
</dbReference>
<proteinExistence type="predicted"/>
<dbReference type="EMBL" id="QXWK01000052">
    <property type="protein sequence ID" value="NBH63009.1"/>
    <property type="molecule type" value="Genomic_DNA"/>
</dbReference>